<evidence type="ECO:0000313" key="3">
    <source>
        <dbReference type="Proteomes" id="UP000694843"/>
    </source>
</evidence>
<evidence type="ECO:0000256" key="1">
    <source>
        <dbReference type="SAM" id="SignalP"/>
    </source>
</evidence>
<dbReference type="Gene3D" id="3.10.100.10">
    <property type="entry name" value="Mannose-Binding Protein A, subunit A"/>
    <property type="match status" value="1"/>
</dbReference>
<feature type="signal peptide" evidence="1">
    <location>
        <begin position="1"/>
        <end position="21"/>
    </location>
</feature>
<organism evidence="3 4">
    <name type="scientific">Hyalella azteca</name>
    <name type="common">Amphipod</name>
    <dbReference type="NCBI Taxonomy" id="294128"/>
    <lineage>
        <taxon>Eukaryota</taxon>
        <taxon>Metazoa</taxon>
        <taxon>Ecdysozoa</taxon>
        <taxon>Arthropoda</taxon>
        <taxon>Crustacea</taxon>
        <taxon>Multicrustacea</taxon>
        <taxon>Malacostraca</taxon>
        <taxon>Eumalacostraca</taxon>
        <taxon>Peracarida</taxon>
        <taxon>Amphipoda</taxon>
        <taxon>Senticaudata</taxon>
        <taxon>Talitrida</taxon>
        <taxon>Talitroidea</taxon>
        <taxon>Hyalellidae</taxon>
        <taxon>Hyalella</taxon>
    </lineage>
</organism>
<keyword evidence="3" id="KW-1185">Reference proteome</keyword>
<protein>
    <submittedName>
        <fullName evidence="4">Uncharacterized protein LOC125178216</fullName>
    </submittedName>
</protein>
<dbReference type="GeneID" id="125178216"/>
<feature type="domain" description="C-type lectin" evidence="2">
    <location>
        <begin position="136"/>
        <end position="212"/>
    </location>
</feature>
<dbReference type="KEGG" id="hazt:125178216"/>
<evidence type="ECO:0000313" key="4">
    <source>
        <dbReference type="RefSeq" id="XP_047737393.1"/>
    </source>
</evidence>
<evidence type="ECO:0000259" key="2">
    <source>
        <dbReference type="PROSITE" id="PS50041"/>
    </source>
</evidence>
<dbReference type="PROSITE" id="PS50041">
    <property type="entry name" value="C_TYPE_LECTIN_2"/>
    <property type="match status" value="1"/>
</dbReference>
<name>A0A979FK64_HYAAZ</name>
<dbReference type="CDD" id="cd00037">
    <property type="entry name" value="CLECT"/>
    <property type="match status" value="1"/>
</dbReference>
<keyword evidence="1" id="KW-0732">Signal</keyword>
<dbReference type="InterPro" id="IPR016187">
    <property type="entry name" value="CTDL_fold"/>
</dbReference>
<sequence length="224" mass="23605">MARLVALFVALLAQAAILTKGLRALKAYKIRLSASDLSGSVVVTSYMGAGSSVVKCAGLAAASGAAATPVFCITLQQTCLVTNAYFPPGYISPEPQVHQCYTTTAPLFDMTTALATCPAQYGCCLEPFESVSNVGCIYANASFLPPKPYATARAMCQSLWPTADLLVPYAWGNLDDYLKARGVEGPWLGAKKNTATSQWQWVDGTTVSASSWGSKLLGGLLKSQ</sequence>
<dbReference type="SUPFAM" id="SSF56436">
    <property type="entry name" value="C-type lectin-like"/>
    <property type="match status" value="1"/>
</dbReference>
<dbReference type="Proteomes" id="UP000694843">
    <property type="component" value="Unplaced"/>
</dbReference>
<dbReference type="InterPro" id="IPR001304">
    <property type="entry name" value="C-type_lectin-like"/>
</dbReference>
<feature type="chain" id="PRO_5036824437" evidence="1">
    <location>
        <begin position="22"/>
        <end position="224"/>
    </location>
</feature>
<dbReference type="RefSeq" id="XP_047737393.1">
    <property type="nucleotide sequence ID" value="XM_047881437.1"/>
</dbReference>
<reference evidence="4" key="1">
    <citation type="submission" date="2025-08" db="UniProtKB">
        <authorList>
            <consortium name="RefSeq"/>
        </authorList>
    </citation>
    <scope>IDENTIFICATION</scope>
</reference>
<dbReference type="AlphaFoldDB" id="A0A979FK64"/>
<dbReference type="OrthoDB" id="6397029at2759"/>
<gene>
    <name evidence="4" type="primary">LOC125178216</name>
</gene>
<feature type="non-terminal residue" evidence="4">
    <location>
        <position position="224"/>
    </location>
</feature>
<dbReference type="InterPro" id="IPR016186">
    <property type="entry name" value="C-type_lectin-like/link_sf"/>
</dbReference>
<accession>A0A979FK64</accession>
<proteinExistence type="predicted"/>